<name>A0A830F4Z1_9EURY</name>
<gene>
    <name evidence="1" type="ORF">GCM10009067_40570</name>
</gene>
<proteinExistence type="predicted"/>
<dbReference type="EMBL" id="BMPD01000011">
    <property type="protein sequence ID" value="GGK84266.1"/>
    <property type="molecule type" value="Genomic_DNA"/>
</dbReference>
<dbReference type="Proteomes" id="UP000614221">
    <property type="component" value="Unassembled WGS sequence"/>
</dbReference>
<organism evidence="1 2">
    <name type="scientific">Haloarcula sebkhae</name>
    <dbReference type="NCBI Taxonomy" id="932660"/>
    <lineage>
        <taxon>Archaea</taxon>
        <taxon>Methanobacteriati</taxon>
        <taxon>Methanobacteriota</taxon>
        <taxon>Stenosarchaea group</taxon>
        <taxon>Halobacteria</taxon>
        <taxon>Halobacteriales</taxon>
        <taxon>Haloarculaceae</taxon>
        <taxon>Haloarcula</taxon>
    </lineage>
</organism>
<reference evidence="1" key="2">
    <citation type="submission" date="2020-09" db="EMBL/GenBank/DDBJ databases">
        <authorList>
            <person name="Sun Q."/>
            <person name="Ohkuma M."/>
        </authorList>
    </citation>
    <scope>NUCLEOTIDE SEQUENCE</scope>
    <source>
        <strain evidence="1">JCM 19018</strain>
    </source>
</reference>
<evidence type="ECO:0000313" key="2">
    <source>
        <dbReference type="Proteomes" id="UP000614221"/>
    </source>
</evidence>
<reference evidence="1" key="1">
    <citation type="journal article" date="2014" name="Int. J. Syst. Evol. Microbiol.">
        <title>Complete genome sequence of Corynebacterium casei LMG S-19264T (=DSM 44701T), isolated from a smear-ripened cheese.</title>
        <authorList>
            <consortium name="US DOE Joint Genome Institute (JGI-PGF)"/>
            <person name="Walter F."/>
            <person name="Albersmeier A."/>
            <person name="Kalinowski J."/>
            <person name="Ruckert C."/>
        </authorList>
    </citation>
    <scope>NUCLEOTIDE SEQUENCE</scope>
    <source>
        <strain evidence="1">JCM 19018</strain>
    </source>
</reference>
<comment type="caution">
    <text evidence="1">The sequence shown here is derived from an EMBL/GenBank/DDBJ whole genome shotgun (WGS) entry which is preliminary data.</text>
</comment>
<evidence type="ECO:0000313" key="1">
    <source>
        <dbReference type="EMBL" id="GGK84266.1"/>
    </source>
</evidence>
<accession>A0A830F4Z1</accession>
<dbReference type="AlphaFoldDB" id="A0A830F4Z1"/>
<sequence>MTGMFGTSDTDQLGGMRALITCAVCNTPIANVDTVGQQATVETDIKDCPDHPDATYTLAVERL</sequence>
<protein>
    <submittedName>
        <fullName evidence="1">Uncharacterized protein</fullName>
    </submittedName>
</protein>